<protein>
    <submittedName>
        <fullName evidence="2">Uncharacterized protein</fullName>
    </submittedName>
</protein>
<keyword evidence="3" id="KW-1185">Reference proteome</keyword>
<evidence type="ECO:0000256" key="1">
    <source>
        <dbReference type="SAM" id="MobiDB-lite"/>
    </source>
</evidence>
<dbReference type="EMBL" id="JAUEPU010000011">
    <property type="protein sequence ID" value="KAK0498407.1"/>
    <property type="molecule type" value="Genomic_DNA"/>
</dbReference>
<sequence>MTSSLFSGLCFGDISLSQESSSSMHAATLPDIPNSTVTPGCGDRDVTPPVVYDNTSHSPSRANYLDDFDPAGHCLDGDILPTDPEDDREYPLPDTVSLSQNACVFAIASVDAEPIELGQGAYSQPHDPAVHAEPLVVLSAGNISNFNILDPDMNGEQIQPDAYSDILSASLQADSLHSDYIGFHCSPDQGLAAEITRNASQNSHYDLHCANEPVLSVASADSDLLTSSQILLERIVRDTDIIQFPSEAALYSSPPCSSPAKIFSSSPPLSSQTSASTEPSPEETEVSKQTLETVHNYDDQSQLISSNASEQAWNEVSIIEMDVSDVHRNWS</sequence>
<feature type="region of interest" description="Disordered" evidence="1">
    <location>
        <begin position="261"/>
        <end position="308"/>
    </location>
</feature>
<comment type="caution">
    <text evidence="2">The sequence shown here is derived from an EMBL/GenBank/DDBJ whole genome shotgun (WGS) entry which is preliminary data.</text>
</comment>
<dbReference type="Proteomes" id="UP001175228">
    <property type="component" value="Unassembled WGS sequence"/>
</dbReference>
<feature type="compositionally biased region" description="Low complexity" evidence="1">
    <location>
        <begin position="264"/>
        <end position="279"/>
    </location>
</feature>
<accession>A0AA39Q8U3</accession>
<evidence type="ECO:0000313" key="2">
    <source>
        <dbReference type="EMBL" id="KAK0498407.1"/>
    </source>
</evidence>
<proteinExistence type="predicted"/>
<evidence type="ECO:0000313" key="3">
    <source>
        <dbReference type="Proteomes" id="UP001175228"/>
    </source>
</evidence>
<name>A0AA39Q8U3_9AGAR</name>
<reference evidence="2" key="1">
    <citation type="submission" date="2023-06" db="EMBL/GenBank/DDBJ databases">
        <authorList>
            <consortium name="Lawrence Berkeley National Laboratory"/>
            <person name="Ahrendt S."/>
            <person name="Sahu N."/>
            <person name="Indic B."/>
            <person name="Wong-Bajracharya J."/>
            <person name="Merenyi Z."/>
            <person name="Ke H.-M."/>
            <person name="Monk M."/>
            <person name="Kocsube S."/>
            <person name="Drula E."/>
            <person name="Lipzen A."/>
            <person name="Balint B."/>
            <person name="Henrissat B."/>
            <person name="Andreopoulos B."/>
            <person name="Martin F.M."/>
            <person name="Harder C.B."/>
            <person name="Rigling D."/>
            <person name="Ford K.L."/>
            <person name="Foster G.D."/>
            <person name="Pangilinan J."/>
            <person name="Papanicolaou A."/>
            <person name="Barry K."/>
            <person name="LaButti K."/>
            <person name="Viragh M."/>
            <person name="Koriabine M."/>
            <person name="Yan M."/>
            <person name="Riley R."/>
            <person name="Champramary S."/>
            <person name="Plett K.L."/>
            <person name="Tsai I.J."/>
            <person name="Slot J."/>
            <person name="Sipos G."/>
            <person name="Plett J."/>
            <person name="Nagy L.G."/>
            <person name="Grigoriev I.V."/>
        </authorList>
    </citation>
    <scope>NUCLEOTIDE SEQUENCE</scope>
    <source>
        <strain evidence="2">HWK02</strain>
    </source>
</reference>
<dbReference type="AlphaFoldDB" id="A0AA39Q8U3"/>
<gene>
    <name evidence="2" type="ORF">EDD18DRAFT_87804</name>
</gene>
<feature type="compositionally biased region" description="Polar residues" evidence="1">
    <location>
        <begin position="288"/>
        <end position="308"/>
    </location>
</feature>
<organism evidence="2 3">
    <name type="scientific">Armillaria luteobubalina</name>
    <dbReference type="NCBI Taxonomy" id="153913"/>
    <lineage>
        <taxon>Eukaryota</taxon>
        <taxon>Fungi</taxon>
        <taxon>Dikarya</taxon>
        <taxon>Basidiomycota</taxon>
        <taxon>Agaricomycotina</taxon>
        <taxon>Agaricomycetes</taxon>
        <taxon>Agaricomycetidae</taxon>
        <taxon>Agaricales</taxon>
        <taxon>Marasmiineae</taxon>
        <taxon>Physalacriaceae</taxon>
        <taxon>Armillaria</taxon>
    </lineage>
</organism>